<dbReference type="EMBL" id="JAOCDZ010000024">
    <property type="protein sequence ID" value="MDH0739344.1"/>
    <property type="molecule type" value="Genomic_DNA"/>
</dbReference>
<dbReference type="InterPro" id="IPR042100">
    <property type="entry name" value="Bug_dom1"/>
</dbReference>
<dbReference type="Gene3D" id="3.40.190.10">
    <property type="entry name" value="Periplasmic binding protein-like II"/>
    <property type="match status" value="1"/>
</dbReference>
<dbReference type="Pfam" id="PF03401">
    <property type="entry name" value="TctC"/>
    <property type="match status" value="1"/>
</dbReference>
<evidence type="ECO:0000313" key="3">
    <source>
        <dbReference type="EMBL" id="MDH0739344.1"/>
    </source>
</evidence>
<protein>
    <submittedName>
        <fullName evidence="3">Tripartite tricarboxylate transporter substrate binding protein</fullName>
    </submittedName>
</protein>
<gene>
    <name evidence="3" type="ORF">N5D93_26275</name>
</gene>
<evidence type="ECO:0000256" key="1">
    <source>
        <dbReference type="ARBA" id="ARBA00006987"/>
    </source>
</evidence>
<proteinExistence type="inferred from homology"/>
<dbReference type="CDD" id="cd07012">
    <property type="entry name" value="PBP2_Bug_TTT"/>
    <property type="match status" value="1"/>
</dbReference>
<keyword evidence="2" id="KW-0732">Signal</keyword>
<dbReference type="PANTHER" id="PTHR42928">
    <property type="entry name" value="TRICARBOXYLATE-BINDING PROTEIN"/>
    <property type="match status" value="1"/>
</dbReference>
<feature type="chain" id="PRO_5041248927" evidence="2">
    <location>
        <begin position="25"/>
        <end position="319"/>
    </location>
</feature>
<dbReference type="PROSITE" id="PS51257">
    <property type="entry name" value="PROKAR_LIPOPROTEIN"/>
    <property type="match status" value="1"/>
</dbReference>
<dbReference type="RefSeq" id="WP_279997020.1">
    <property type="nucleotide sequence ID" value="NZ_JAOCDZ010000024.1"/>
</dbReference>
<feature type="signal peptide" evidence="2">
    <location>
        <begin position="1"/>
        <end position="24"/>
    </location>
</feature>
<dbReference type="Gene3D" id="3.40.190.150">
    <property type="entry name" value="Bordetella uptake gene, domain 1"/>
    <property type="match status" value="1"/>
</dbReference>
<evidence type="ECO:0000256" key="2">
    <source>
        <dbReference type="SAM" id="SignalP"/>
    </source>
</evidence>
<accession>A0AA42S6M3</accession>
<name>A0AA42S6M3_9BURK</name>
<evidence type="ECO:0000313" key="4">
    <source>
        <dbReference type="Proteomes" id="UP001161094"/>
    </source>
</evidence>
<comment type="similarity">
    <text evidence="1">Belongs to the UPF0065 (bug) family.</text>
</comment>
<dbReference type="PIRSF" id="PIRSF017082">
    <property type="entry name" value="YflP"/>
    <property type="match status" value="1"/>
</dbReference>
<dbReference type="Proteomes" id="UP001161094">
    <property type="component" value="Unassembled WGS sequence"/>
</dbReference>
<dbReference type="SUPFAM" id="SSF53850">
    <property type="entry name" value="Periplasmic binding protein-like II"/>
    <property type="match status" value="1"/>
</dbReference>
<dbReference type="AlphaFoldDB" id="A0AA42S6M3"/>
<sequence>MNTARALLAAAATACACTAMPATAADYPDKPVRVIVAFTAGGTTDTLTRSVSNVLAKQLGQSFVVENKPGAGGNIGTEFVVRAAPDGHTLIVNSVGPIAVNSSLTKLPFDPLTDLIPMVQIATVPNVLVVPPSSPAKDIKGFLKYVKEAKQLNYSSTGVGTSSHLASYMLMDQLGVEATHVPYKGADAVNDLLAGRIDFMFATIPSVIGQIRAGKLRPLAVSTLQRSATLPDLPTIAESGYAGFDAGSWFGFFAPKGTPPAVVATINREVNAALPGLQTQMVNEGAEPVGGTPAQFATFIKQEHDKWAALVRKFQPNPN</sequence>
<dbReference type="InterPro" id="IPR005064">
    <property type="entry name" value="BUG"/>
</dbReference>
<comment type="caution">
    <text evidence="3">The sequence shown here is derived from an EMBL/GenBank/DDBJ whole genome shotgun (WGS) entry which is preliminary data.</text>
</comment>
<organism evidence="3 4">
    <name type="scientific">Achromobacter spanius</name>
    <dbReference type="NCBI Taxonomy" id="217203"/>
    <lineage>
        <taxon>Bacteria</taxon>
        <taxon>Pseudomonadati</taxon>
        <taxon>Pseudomonadota</taxon>
        <taxon>Betaproteobacteria</taxon>
        <taxon>Burkholderiales</taxon>
        <taxon>Alcaligenaceae</taxon>
        <taxon>Achromobacter</taxon>
    </lineage>
</organism>
<dbReference type="PANTHER" id="PTHR42928:SF5">
    <property type="entry name" value="BLR1237 PROTEIN"/>
    <property type="match status" value="1"/>
</dbReference>
<reference evidence="3" key="1">
    <citation type="submission" date="2022-09" db="EMBL/GenBank/DDBJ databases">
        <title>Intensive care unit water sources are persistently colonized with multi-drug resistant bacteria and are the site of extensive horizontal gene transfer of antibiotic resistance genes.</title>
        <authorList>
            <person name="Diorio-Toth L."/>
        </authorList>
    </citation>
    <scope>NUCLEOTIDE SEQUENCE</scope>
    <source>
        <strain evidence="3">GD03843</strain>
    </source>
</reference>